<evidence type="ECO:0000313" key="3">
    <source>
        <dbReference type="Proteomes" id="UP001589750"/>
    </source>
</evidence>
<sequence>MGTMGNDLVREARKRARLTQRELAELAGTTQSAIARLESGRTRPTFDSVLRMVRLCGMDLDVMLVERDDSDWVQAQRLLALTPAERVARAVRTARTMQRIRGGQRDDAA</sequence>
<dbReference type="InterPro" id="IPR001387">
    <property type="entry name" value="Cro/C1-type_HTH"/>
</dbReference>
<accession>A0ABV5KF13</accession>
<dbReference type="Gene3D" id="1.10.260.40">
    <property type="entry name" value="lambda repressor-like DNA-binding domains"/>
    <property type="match status" value="1"/>
</dbReference>
<dbReference type="RefSeq" id="WP_140009335.1">
    <property type="nucleotide sequence ID" value="NZ_JBHMDG010000034.1"/>
</dbReference>
<evidence type="ECO:0000259" key="1">
    <source>
        <dbReference type="PROSITE" id="PS50943"/>
    </source>
</evidence>
<keyword evidence="3" id="KW-1185">Reference proteome</keyword>
<gene>
    <name evidence="2" type="ORF">ACFFRI_19935</name>
</gene>
<comment type="caution">
    <text evidence="2">The sequence shown here is derived from an EMBL/GenBank/DDBJ whole genome shotgun (WGS) entry which is preliminary data.</text>
</comment>
<dbReference type="SMART" id="SM00530">
    <property type="entry name" value="HTH_XRE"/>
    <property type="match status" value="1"/>
</dbReference>
<dbReference type="SUPFAM" id="SSF47413">
    <property type="entry name" value="lambda repressor-like DNA-binding domains"/>
    <property type="match status" value="1"/>
</dbReference>
<name>A0ABV5KF13_9ACTN</name>
<dbReference type="Proteomes" id="UP001589750">
    <property type="component" value="Unassembled WGS sequence"/>
</dbReference>
<organism evidence="2 3">
    <name type="scientific">Nocardioides plantarum</name>
    <dbReference type="NCBI Taxonomy" id="29299"/>
    <lineage>
        <taxon>Bacteria</taxon>
        <taxon>Bacillati</taxon>
        <taxon>Actinomycetota</taxon>
        <taxon>Actinomycetes</taxon>
        <taxon>Propionibacteriales</taxon>
        <taxon>Nocardioidaceae</taxon>
        <taxon>Nocardioides</taxon>
    </lineage>
</organism>
<dbReference type="Pfam" id="PF01381">
    <property type="entry name" value="HTH_3"/>
    <property type="match status" value="1"/>
</dbReference>
<dbReference type="EMBL" id="JBHMDG010000034">
    <property type="protein sequence ID" value="MFB9315329.1"/>
    <property type="molecule type" value="Genomic_DNA"/>
</dbReference>
<feature type="domain" description="HTH cro/C1-type" evidence="1">
    <location>
        <begin position="9"/>
        <end position="63"/>
    </location>
</feature>
<dbReference type="PROSITE" id="PS50943">
    <property type="entry name" value="HTH_CROC1"/>
    <property type="match status" value="1"/>
</dbReference>
<protein>
    <submittedName>
        <fullName evidence="2">Helix-turn-helix transcriptional regulator</fullName>
    </submittedName>
</protein>
<proteinExistence type="predicted"/>
<dbReference type="InterPro" id="IPR010982">
    <property type="entry name" value="Lambda_DNA-bd_dom_sf"/>
</dbReference>
<dbReference type="CDD" id="cd00093">
    <property type="entry name" value="HTH_XRE"/>
    <property type="match status" value="1"/>
</dbReference>
<evidence type="ECO:0000313" key="2">
    <source>
        <dbReference type="EMBL" id="MFB9315329.1"/>
    </source>
</evidence>
<reference evidence="2 3" key="1">
    <citation type="submission" date="2024-09" db="EMBL/GenBank/DDBJ databases">
        <authorList>
            <person name="Sun Q."/>
            <person name="Mori K."/>
        </authorList>
    </citation>
    <scope>NUCLEOTIDE SEQUENCE [LARGE SCALE GENOMIC DNA]</scope>
    <source>
        <strain evidence="2 3">JCM 9626</strain>
    </source>
</reference>